<feature type="region of interest" description="Disordered" evidence="1">
    <location>
        <begin position="665"/>
        <end position="710"/>
    </location>
</feature>
<keyword evidence="2" id="KW-0808">Transferase</keyword>
<feature type="region of interest" description="Disordered" evidence="1">
    <location>
        <begin position="1227"/>
        <end position="1249"/>
    </location>
</feature>
<organism evidence="2">
    <name type="scientific">Tanacetum cinerariifolium</name>
    <name type="common">Dalmatian daisy</name>
    <name type="synonym">Chrysanthemum cinerariifolium</name>
    <dbReference type="NCBI Taxonomy" id="118510"/>
    <lineage>
        <taxon>Eukaryota</taxon>
        <taxon>Viridiplantae</taxon>
        <taxon>Streptophyta</taxon>
        <taxon>Embryophyta</taxon>
        <taxon>Tracheophyta</taxon>
        <taxon>Spermatophyta</taxon>
        <taxon>Magnoliopsida</taxon>
        <taxon>eudicotyledons</taxon>
        <taxon>Gunneridae</taxon>
        <taxon>Pentapetalae</taxon>
        <taxon>asterids</taxon>
        <taxon>campanulids</taxon>
        <taxon>Asterales</taxon>
        <taxon>Asteraceae</taxon>
        <taxon>Asteroideae</taxon>
        <taxon>Anthemideae</taxon>
        <taxon>Anthemidinae</taxon>
        <taxon>Tanacetum</taxon>
    </lineage>
</organism>
<gene>
    <name evidence="2" type="ORF">Tci_034373</name>
</gene>
<feature type="compositionally biased region" description="Basic and acidic residues" evidence="1">
    <location>
        <begin position="665"/>
        <end position="679"/>
    </location>
</feature>
<name>A0A6L2LQN1_TANCI</name>
<proteinExistence type="predicted"/>
<reference evidence="2" key="1">
    <citation type="journal article" date="2019" name="Sci. Rep.">
        <title>Draft genome of Tanacetum cinerariifolium, the natural source of mosquito coil.</title>
        <authorList>
            <person name="Yamashiro T."/>
            <person name="Shiraishi A."/>
            <person name="Satake H."/>
            <person name="Nakayama K."/>
        </authorList>
    </citation>
    <scope>NUCLEOTIDE SEQUENCE</scope>
</reference>
<dbReference type="GO" id="GO:0003964">
    <property type="term" value="F:RNA-directed DNA polymerase activity"/>
    <property type="evidence" value="ECO:0007669"/>
    <property type="project" value="UniProtKB-KW"/>
</dbReference>
<feature type="region of interest" description="Disordered" evidence="1">
    <location>
        <begin position="536"/>
        <end position="557"/>
    </location>
</feature>
<accession>A0A6L2LQN1</accession>
<dbReference type="Pfam" id="PF14223">
    <property type="entry name" value="Retrotran_gag_2"/>
    <property type="match status" value="1"/>
</dbReference>
<keyword evidence="2" id="KW-0548">Nucleotidyltransferase</keyword>
<comment type="caution">
    <text evidence="2">The sequence shown here is derived from an EMBL/GenBank/DDBJ whole genome shotgun (WGS) entry which is preliminary data.</text>
</comment>
<feature type="compositionally biased region" description="Polar residues" evidence="1">
    <location>
        <begin position="536"/>
        <end position="550"/>
    </location>
</feature>
<sequence>MGLVGITWEGTGAHGMSEGSVTVRVRVQELSWGRRCYSAPFWRETWLLDVIMNGDAPAAIASVSGGIDSIIPPITTKQKIARRNELKAKSTLLLAILDEHLLKFHGIKDVKTLWEAIKTRVRGNKESKKIQKTILKQQYENFAASRSEGLDKTYDRFQKLINQLEIHGEVISLEDANLKLLRSLPPAWNTHTLIMRNKSDRDTLSMDALYKNLKVYEAEIKGQSSSNSNSQNSKLILMTLRRWISNDRRCHFARECRVPRSQEKRNRDNTRRVVPIETPVNALFVTDGMGYDWSYQAEEGPTDFALMAFSSSDKTGLGYDSQLNERDLNNKNDVFESAADSSVNESEEDNNQVNDRYKAGEGYHAVPPPYTGTFMPSRPNLSFAGLDDSVFKSAISETVTNVHETETSTSKISKESIGKPKTVGSSAPIIEDWESDSDDDYEIRPSIQQNKPKKYVLNNEGKATGQKEVRPVWNNAKRVNHPNFSNNLTHPHPRRNFVPIAVITNLGKIPVNAAKQSSPRAAASTNTARYVNTATNRPTVNGIKPSSNVFHKSHSPVRRTFNQRTAPKHSDLKEKINTAEIKAVVSVVHGNRENNRGLVTKPHNKTPYEPLIGRSPNLDIVKPFGCPVTIFNTLDHLGKFEGKADEGFLVGYSVNSKAFKSSVDKDVGEVPDKGDEGLSKESGINDQEKTDSSTQDVDTAEPSINNASTNINTGSLNINTVLEETGIFDDVYADREVGSEADTNNLELSIVASPISTTTMHKDHPKKQIIGDLNLTTQTRKMLNFSKENSMVSYINKQRRTNYKDYHNCLFACFLSQQEPKKVIQALADPSWIEAMQEELLQFKLQKRGTIDKTLFIKKDKDDAQEILNEFYGGTHFLLRVASKVERWWNLHQPRQTSHLHAVKRIFRYLKGQPKLGLWYPRDSPFDLEAFSNSDYARASLDRKSTTGGCQFLGKRLISWQCKKQTIVSNSTTEAEYVAAANCYGQVLWIQNQLLDYGFNFMNTKIYIDNESSAKQYDWIGCDNTKDLRITLGFNGFKLFFWGTNTFFQLCWQYKQKKGTSTGGSLRCQEIMRGSIAQTRPERVPTPPHDSPLLRVNILGSDEGSMSLQELTALCTTLSDRVLALETDLRQTKKVYGTAYTKLIMKYSRPEDQLGFLSAAKVLADVAKKKEGVKDKGKAIMQESGQPKKIKRRVQIQMSLDEELAQNLYEKEQARFNVEQEAKFNAEQEELLASETTKDEANPSVTGVD</sequence>
<dbReference type="PANTHER" id="PTHR11439">
    <property type="entry name" value="GAG-POL-RELATED RETROTRANSPOSON"/>
    <property type="match status" value="1"/>
</dbReference>
<feature type="compositionally biased region" description="Polar residues" evidence="1">
    <location>
        <begin position="692"/>
        <end position="710"/>
    </location>
</feature>
<dbReference type="EMBL" id="BKCJ010004666">
    <property type="protein sequence ID" value="GEU62395.1"/>
    <property type="molecule type" value="Genomic_DNA"/>
</dbReference>
<evidence type="ECO:0000313" key="2">
    <source>
        <dbReference type="EMBL" id="GEU62395.1"/>
    </source>
</evidence>
<protein>
    <submittedName>
        <fullName evidence="2">Putative reverse transcriptase, RNA-dependent DNA polymerase</fullName>
    </submittedName>
</protein>
<keyword evidence="2" id="KW-0695">RNA-directed DNA polymerase</keyword>
<dbReference type="PANTHER" id="PTHR11439:SF495">
    <property type="entry name" value="REVERSE TRANSCRIPTASE, RNA-DEPENDENT DNA POLYMERASE-RELATED"/>
    <property type="match status" value="1"/>
</dbReference>
<feature type="region of interest" description="Disordered" evidence="1">
    <location>
        <begin position="406"/>
        <end position="425"/>
    </location>
</feature>
<dbReference type="CDD" id="cd09272">
    <property type="entry name" value="RNase_HI_RT_Ty1"/>
    <property type="match status" value="1"/>
</dbReference>
<evidence type="ECO:0000256" key="1">
    <source>
        <dbReference type="SAM" id="MobiDB-lite"/>
    </source>
</evidence>
<dbReference type="AlphaFoldDB" id="A0A6L2LQN1"/>